<reference evidence="3" key="1">
    <citation type="journal article" date="2020" name="mSystems">
        <title>Genome- and Community-Level Interaction Insights into Carbon Utilization and Element Cycling Functions of Hydrothermarchaeota in Hydrothermal Sediment.</title>
        <authorList>
            <person name="Zhou Z."/>
            <person name="Liu Y."/>
            <person name="Xu W."/>
            <person name="Pan J."/>
            <person name="Luo Z.H."/>
            <person name="Li M."/>
        </authorList>
    </citation>
    <scope>NUCLEOTIDE SEQUENCE [LARGE SCALE GENOMIC DNA]</scope>
    <source>
        <strain evidence="3">HyVt-19</strain>
    </source>
</reference>
<dbReference type="Gene3D" id="3.60.110.10">
    <property type="entry name" value="Carbon-nitrogen hydrolase"/>
    <property type="match status" value="1"/>
</dbReference>
<organism evidence="3">
    <name type="scientific">Thermodesulforhabdus norvegica</name>
    <dbReference type="NCBI Taxonomy" id="39841"/>
    <lineage>
        <taxon>Bacteria</taxon>
        <taxon>Pseudomonadati</taxon>
        <taxon>Thermodesulfobacteriota</taxon>
        <taxon>Syntrophobacteria</taxon>
        <taxon>Syntrophobacterales</taxon>
        <taxon>Thermodesulforhabdaceae</taxon>
        <taxon>Thermodesulforhabdus</taxon>
    </lineage>
</organism>
<sequence>MKDVIRVAIIQPKPYPSYDDPRNIAHALFLMDQCREHMPDVICFPEYFPFQGEEEISEAARKLKAYVIAGLVEEEGDKWYNTATLFDRQGRLLGRQRKRNVGSLERKLFGITPGDGNFKAFVTDFGKIGIPVCIDFWGQPDAARQLAKEEVDVIFNPSIFPLLRGHWKYGALVRAFDHFVPVVGVNTASFNAFFNERKVHHYGGHSFVIHPPKLLDRDHFRRWLRGLDTIEEWIQVELEEYEMVH</sequence>
<dbReference type="Pfam" id="PF00795">
    <property type="entry name" value="CN_hydrolase"/>
    <property type="match status" value="1"/>
</dbReference>
<dbReference type="InterPro" id="IPR050345">
    <property type="entry name" value="Aliph_Amidase/BUP"/>
</dbReference>
<dbReference type="PANTHER" id="PTHR43674:SF2">
    <property type="entry name" value="BETA-UREIDOPROPIONASE"/>
    <property type="match status" value="1"/>
</dbReference>
<accession>A0A7C0WUV2</accession>
<feature type="domain" description="CN hydrolase" evidence="2">
    <location>
        <begin position="5"/>
        <end position="240"/>
    </location>
</feature>
<dbReference type="PROSITE" id="PS50263">
    <property type="entry name" value="CN_HYDROLASE"/>
    <property type="match status" value="1"/>
</dbReference>
<feature type="non-terminal residue" evidence="3">
    <location>
        <position position="245"/>
    </location>
</feature>
<protein>
    <submittedName>
        <fullName evidence="3">Carbon-nitrogen hydrolase family protein</fullName>
    </submittedName>
</protein>
<comment type="caution">
    <text evidence="3">The sequence shown here is derived from an EMBL/GenBank/DDBJ whole genome shotgun (WGS) entry which is preliminary data.</text>
</comment>
<dbReference type="InterPro" id="IPR003010">
    <property type="entry name" value="C-N_Hydrolase"/>
</dbReference>
<dbReference type="CDD" id="cd07197">
    <property type="entry name" value="nitrilase"/>
    <property type="match status" value="1"/>
</dbReference>
<dbReference type="PANTHER" id="PTHR43674">
    <property type="entry name" value="NITRILASE C965.09-RELATED"/>
    <property type="match status" value="1"/>
</dbReference>
<dbReference type="GO" id="GO:0016811">
    <property type="term" value="F:hydrolase activity, acting on carbon-nitrogen (but not peptide) bonds, in linear amides"/>
    <property type="evidence" value="ECO:0007669"/>
    <property type="project" value="TreeGrafter"/>
</dbReference>
<dbReference type="EMBL" id="DQZW01000164">
    <property type="protein sequence ID" value="HDL89950.1"/>
    <property type="molecule type" value="Genomic_DNA"/>
</dbReference>
<dbReference type="AlphaFoldDB" id="A0A7C0WUV2"/>
<dbReference type="Proteomes" id="UP000886355">
    <property type="component" value="Unassembled WGS sequence"/>
</dbReference>
<proteinExistence type="predicted"/>
<keyword evidence="1 3" id="KW-0378">Hydrolase</keyword>
<evidence type="ECO:0000256" key="1">
    <source>
        <dbReference type="ARBA" id="ARBA00022801"/>
    </source>
</evidence>
<name>A0A7C0WUV2_9BACT</name>
<evidence type="ECO:0000259" key="2">
    <source>
        <dbReference type="PROSITE" id="PS50263"/>
    </source>
</evidence>
<gene>
    <name evidence="3" type="ORF">ENG14_03505</name>
</gene>
<dbReference type="SUPFAM" id="SSF56317">
    <property type="entry name" value="Carbon-nitrogen hydrolase"/>
    <property type="match status" value="1"/>
</dbReference>
<evidence type="ECO:0000313" key="3">
    <source>
        <dbReference type="EMBL" id="HDL89950.1"/>
    </source>
</evidence>
<dbReference type="InterPro" id="IPR036526">
    <property type="entry name" value="C-N_Hydrolase_sf"/>
</dbReference>